<organism evidence="2">
    <name type="scientific">Serpula lacrymans var. lacrymans (strain S7.3)</name>
    <name type="common">Dry rot fungus</name>
    <dbReference type="NCBI Taxonomy" id="936435"/>
    <lineage>
        <taxon>Eukaryota</taxon>
        <taxon>Fungi</taxon>
        <taxon>Dikarya</taxon>
        <taxon>Basidiomycota</taxon>
        <taxon>Agaricomycotina</taxon>
        <taxon>Agaricomycetes</taxon>
        <taxon>Agaricomycetidae</taxon>
        <taxon>Boletales</taxon>
        <taxon>Coniophorineae</taxon>
        <taxon>Serpulaceae</taxon>
        <taxon>Serpula</taxon>
    </lineage>
</organism>
<keyword evidence="2" id="KW-1185">Reference proteome</keyword>
<gene>
    <name evidence="1" type="ORF">SERLA73DRAFT_64224</name>
</gene>
<name>F8QEL7_SERL3</name>
<reference evidence="2" key="1">
    <citation type="journal article" date="2011" name="Science">
        <title>The plant cell wall-decomposing machinery underlies the functional diversity of forest fungi.</title>
        <authorList>
            <person name="Eastwood D.C."/>
            <person name="Floudas D."/>
            <person name="Binder M."/>
            <person name="Majcherczyk A."/>
            <person name="Schneider P."/>
            <person name="Aerts A."/>
            <person name="Asiegbu F.O."/>
            <person name="Baker S.E."/>
            <person name="Barry K."/>
            <person name="Bendiksby M."/>
            <person name="Blumentritt M."/>
            <person name="Coutinho P.M."/>
            <person name="Cullen D."/>
            <person name="de Vries R.P."/>
            <person name="Gathman A."/>
            <person name="Goodell B."/>
            <person name="Henrissat B."/>
            <person name="Ihrmark K."/>
            <person name="Kauserud H."/>
            <person name="Kohler A."/>
            <person name="LaButti K."/>
            <person name="Lapidus A."/>
            <person name="Lavin J.L."/>
            <person name="Lee Y.-H."/>
            <person name="Lindquist E."/>
            <person name="Lilly W."/>
            <person name="Lucas S."/>
            <person name="Morin E."/>
            <person name="Murat C."/>
            <person name="Oguiza J.A."/>
            <person name="Park J."/>
            <person name="Pisabarro A.G."/>
            <person name="Riley R."/>
            <person name="Rosling A."/>
            <person name="Salamov A."/>
            <person name="Schmidt O."/>
            <person name="Schmutz J."/>
            <person name="Skrede I."/>
            <person name="Stenlid J."/>
            <person name="Wiebenga A."/>
            <person name="Xie X."/>
            <person name="Kuees U."/>
            <person name="Hibbett D.S."/>
            <person name="Hoffmeister D."/>
            <person name="Hoegberg N."/>
            <person name="Martin F."/>
            <person name="Grigoriev I.V."/>
            <person name="Watkinson S.C."/>
        </authorList>
    </citation>
    <scope>NUCLEOTIDE SEQUENCE [LARGE SCALE GENOMIC DNA]</scope>
    <source>
        <strain evidence="2">strain S7.3</strain>
    </source>
</reference>
<proteinExistence type="predicted"/>
<accession>F8QEL7</accession>
<sequence length="117" mass="12817">MLTHRGYSAWIVSEGTSIEEHLVAVDSKAHRVSCWIPCEPGKTFAVHWSDEGSKVTSCAFIILDGFTVPGRFLFGEGSASREGIRTGDLTERPFVFARHDNSGEYVPLFGEAPLSSL</sequence>
<dbReference type="EMBL" id="GL945493">
    <property type="protein sequence ID" value="EGN93273.1"/>
    <property type="molecule type" value="Genomic_DNA"/>
</dbReference>
<dbReference type="OrthoDB" id="3237202at2759"/>
<dbReference type="AlphaFoldDB" id="F8QEL7"/>
<evidence type="ECO:0000313" key="1">
    <source>
        <dbReference type="EMBL" id="EGN93273.1"/>
    </source>
</evidence>
<dbReference type="HOGENOM" id="CLU_2086252_0_0_1"/>
<evidence type="ECO:0000313" key="2">
    <source>
        <dbReference type="Proteomes" id="UP000008063"/>
    </source>
</evidence>
<protein>
    <submittedName>
        <fullName evidence="1">Uncharacterized protein</fullName>
    </submittedName>
</protein>
<dbReference type="OMA" id="WITIEGQ"/>
<dbReference type="InParanoid" id="F8QEL7"/>
<dbReference type="Proteomes" id="UP000008063">
    <property type="component" value="Unassembled WGS sequence"/>
</dbReference>